<proteinExistence type="inferred from homology"/>
<keyword evidence="5 8" id="KW-1133">Transmembrane helix</keyword>
<feature type="transmembrane region" description="Helical" evidence="8">
    <location>
        <begin position="218"/>
        <end position="242"/>
    </location>
</feature>
<protein>
    <submittedName>
        <fullName evidence="9">GntP family permease</fullName>
    </submittedName>
</protein>
<keyword evidence="4 8" id="KW-0812">Transmembrane</keyword>
<dbReference type="Pfam" id="PF02447">
    <property type="entry name" value="GntP_permease"/>
    <property type="match status" value="1"/>
</dbReference>
<evidence type="ECO:0000256" key="7">
    <source>
        <dbReference type="ARBA" id="ARBA00049663"/>
    </source>
</evidence>
<dbReference type="NCBIfam" id="TIGR00791">
    <property type="entry name" value="gntP"/>
    <property type="match status" value="1"/>
</dbReference>
<evidence type="ECO:0000256" key="2">
    <source>
        <dbReference type="ARBA" id="ARBA00022448"/>
    </source>
</evidence>
<feature type="transmembrane region" description="Helical" evidence="8">
    <location>
        <begin position="254"/>
        <end position="277"/>
    </location>
</feature>
<dbReference type="PIRSF" id="PIRSF002746">
    <property type="entry name" value="Gluconate_transporter"/>
    <property type="match status" value="1"/>
</dbReference>
<dbReference type="PANTHER" id="PTHR30354">
    <property type="entry name" value="GNT FAMILY GLUCONATE TRANSPORTER"/>
    <property type="match status" value="1"/>
</dbReference>
<feature type="transmembrane region" description="Helical" evidence="8">
    <location>
        <begin position="135"/>
        <end position="155"/>
    </location>
</feature>
<evidence type="ECO:0000256" key="5">
    <source>
        <dbReference type="ARBA" id="ARBA00022989"/>
    </source>
</evidence>
<feature type="transmembrane region" description="Helical" evidence="8">
    <location>
        <begin position="420"/>
        <end position="437"/>
    </location>
</feature>
<comment type="caution">
    <text evidence="9">The sequence shown here is derived from an EMBL/GenBank/DDBJ whole genome shotgun (WGS) entry which is preliminary data.</text>
</comment>
<dbReference type="EMBL" id="JAKLTR010000018">
    <property type="protein sequence ID" value="MCG2617171.1"/>
    <property type="molecule type" value="Genomic_DNA"/>
</dbReference>
<dbReference type="PANTHER" id="PTHR30354:SF22">
    <property type="entry name" value="HIGH-AFFINITY GLUCONATE TRANSPORTER"/>
    <property type="match status" value="1"/>
</dbReference>
<sequence length="439" mass="46356">MVLLVVLFAIALQVFLTAKKISPFLSLLIVAIVAGLLLRMSPAELLSSMEKGVGSTLGGLVLIICLGAILGKLLEASGAATQITSSLVNAFGIKYIQWAVLLTGFLVGIPLYYNAGFIILVPLVFSIAKRTSLPLLYLAIPMAASLSVTHCFLPPHPGPVLLVNAFKADMGLTLIYGLIIGIPILVLAGPGLGRLMRQIKPASGKFFSDENESPFDKLPGAIASFCIALLPVFLISLAVIAGNFLEKENVVRQVLMFVGDSTIALLITVMLAVFYFGRTSGKPTAELMNWAGKAVGDIAMILLIITSGGVFKQVLTDSGTADYIASLSSQWAMPPLVFGWLVTALMRLMIGSATVSAITAAGIVAPLVLSGKASPELMALAVGAGSVFGSHINDTGFWMFKEFFGLSLKQTFKSWSVMEMVISVLGLIGVLLLDLFITA</sequence>
<feature type="transmembrane region" description="Helical" evidence="8">
    <location>
        <begin position="175"/>
        <end position="197"/>
    </location>
</feature>
<feature type="transmembrane region" description="Helical" evidence="8">
    <location>
        <begin position="27"/>
        <end position="46"/>
    </location>
</feature>
<feature type="transmembrane region" description="Helical" evidence="8">
    <location>
        <begin position="53"/>
        <end position="75"/>
    </location>
</feature>
<reference evidence="9" key="1">
    <citation type="submission" date="2022-01" db="EMBL/GenBank/DDBJ databases">
        <authorList>
            <person name="Jo J.-H."/>
            <person name="Im W.-T."/>
        </authorList>
    </citation>
    <scope>NUCLEOTIDE SEQUENCE</scope>
    <source>
        <strain evidence="9">NA20</strain>
    </source>
</reference>
<dbReference type="Proteomes" id="UP001165367">
    <property type="component" value="Unassembled WGS sequence"/>
</dbReference>
<evidence type="ECO:0000313" key="9">
    <source>
        <dbReference type="EMBL" id="MCG2617171.1"/>
    </source>
</evidence>
<feature type="transmembrane region" description="Helical" evidence="8">
    <location>
        <begin position="95"/>
        <end position="128"/>
    </location>
</feature>
<evidence type="ECO:0000256" key="1">
    <source>
        <dbReference type="ARBA" id="ARBA00004651"/>
    </source>
</evidence>
<dbReference type="InterPro" id="IPR003474">
    <property type="entry name" value="Glcn_transporter"/>
</dbReference>
<keyword evidence="10" id="KW-1185">Reference proteome</keyword>
<accession>A0ABS9KXW8</accession>
<comment type="similarity">
    <text evidence="7">Belongs to the GntP permease family.</text>
</comment>
<evidence type="ECO:0000256" key="4">
    <source>
        <dbReference type="ARBA" id="ARBA00022692"/>
    </source>
</evidence>
<name>A0ABS9KXW8_9BACT</name>
<evidence type="ECO:0000256" key="8">
    <source>
        <dbReference type="SAM" id="Phobius"/>
    </source>
</evidence>
<evidence type="ECO:0000256" key="3">
    <source>
        <dbReference type="ARBA" id="ARBA00022475"/>
    </source>
</evidence>
<dbReference type="RefSeq" id="WP_237875708.1">
    <property type="nucleotide sequence ID" value="NZ_JAKLTR010000018.1"/>
</dbReference>
<organism evidence="9 10">
    <name type="scientific">Terrimonas ginsenosidimutans</name>
    <dbReference type="NCBI Taxonomy" id="2908004"/>
    <lineage>
        <taxon>Bacteria</taxon>
        <taxon>Pseudomonadati</taxon>
        <taxon>Bacteroidota</taxon>
        <taxon>Chitinophagia</taxon>
        <taxon>Chitinophagales</taxon>
        <taxon>Chitinophagaceae</taxon>
        <taxon>Terrimonas</taxon>
    </lineage>
</organism>
<feature type="transmembrane region" description="Helical" evidence="8">
    <location>
        <begin position="298"/>
        <end position="316"/>
    </location>
</feature>
<keyword evidence="2" id="KW-0813">Transport</keyword>
<keyword evidence="6 8" id="KW-0472">Membrane</keyword>
<keyword evidence="3" id="KW-1003">Cell membrane</keyword>
<evidence type="ECO:0000313" key="10">
    <source>
        <dbReference type="Proteomes" id="UP001165367"/>
    </source>
</evidence>
<gene>
    <name evidence="9" type="ORF">LZZ85_22940</name>
</gene>
<feature type="transmembrane region" description="Helical" evidence="8">
    <location>
        <begin position="377"/>
        <end position="400"/>
    </location>
</feature>
<evidence type="ECO:0000256" key="6">
    <source>
        <dbReference type="ARBA" id="ARBA00023136"/>
    </source>
</evidence>
<comment type="subcellular location">
    <subcellularLocation>
        <location evidence="1">Cell membrane</location>
        <topology evidence="1">Multi-pass membrane protein</topology>
    </subcellularLocation>
</comment>
<feature type="transmembrane region" description="Helical" evidence="8">
    <location>
        <begin position="336"/>
        <end position="365"/>
    </location>
</feature>